<dbReference type="GO" id="GO:0006955">
    <property type="term" value="P:immune response"/>
    <property type="evidence" value="ECO:0007669"/>
    <property type="project" value="InterPro"/>
</dbReference>
<dbReference type="InterPro" id="IPR011988">
    <property type="entry name" value="MHC_II-assoc_invariant_trimer"/>
</dbReference>
<evidence type="ECO:0000259" key="2">
    <source>
        <dbReference type="Pfam" id="PF09307"/>
    </source>
</evidence>
<dbReference type="GO" id="GO:0006886">
    <property type="term" value="P:intracellular protein transport"/>
    <property type="evidence" value="ECO:0007669"/>
    <property type="project" value="InterPro"/>
</dbReference>
<reference evidence="3" key="2">
    <citation type="submission" date="2025-09" db="UniProtKB">
        <authorList>
            <consortium name="Ensembl"/>
        </authorList>
    </citation>
    <scope>IDENTIFICATION</scope>
</reference>
<dbReference type="Ensembl" id="ENSNMLT00000037449.1">
    <property type="protein sequence ID" value="ENSNMLP00000033612.1"/>
    <property type="gene ID" value="ENSNMLG00000021014.1"/>
</dbReference>
<organism evidence="3 4">
    <name type="scientific">Neogobius melanostomus</name>
    <name type="common">round goby</name>
    <dbReference type="NCBI Taxonomy" id="47308"/>
    <lineage>
        <taxon>Eukaryota</taxon>
        <taxon>Metazoa</taxon>
        <taxon>Chordata</taxon>
        <taxon>Craniata</taxon>
        <taxon>Vertebrata</taxon>
        <taxon>Euteleostomi</taxon>
        <taxon>Actinopterygii</taxon>
        <taxon>Neopterygii</taxon>
        <taxon>Teleostei</taxon>
        <taxon>Neoteleostei</taxon>
        <taxon>Acanthomorphata</taxon>
        <taxon>Gobiaria</taxon>
        <taxon>Gobiiformes</taxon>
        <taxon>Gobioidei</taxon>
        <taxon>Gobiidae</taxon>
        <taxon>Benthophilinae</taxon>
        <taxon>Neogobiini</taxon>
        <taxon>Neogobius</taxon>
    </lineage>
</organism>
<evidence type="ECO:0000313" key="3">
    <source>
        <dbReference type="Ensembl" id="ENSNMLP00000033612.1"/>
    </source>
</evidence>
<proteinExistence type="predicted"/>
<dbReference type="AlphaFoldDB" id="A0A8C6U8Z2"/>
<dbReference type="Pfam" id="PF09307">
    <property type="entry name" value="MHC2-interact"/>
    <property type="match status" value="1"/>
</dbReference>
<dbReference type="GO" id="GO:0035718">
    <property type="term" value="F:macrophage migration inhibitory factor binding"/>
    <property type="evidence" value="ECO:0007669"/>
    <property type="project" value="InterPro"/>
</dbReference>
<reference evidence="3" key="1">
    <citation type="submission" date="2025-08" db="UniProtKB">
        <authorList>
            <consortium name="Ensembl"/>
        </authorList>
    </citation>
    <scope>IDENTIFICATION</scope>
</reference>
<dbReference type="InterPro" id="IPR043530">
    <property type="entry name" value="CD74_antigen"/>
</dbReference>
<feature type="domain" description="MHC class II-associated invariant chain trimerisation" evidence="1">
    <location>
        <begin position="90"/>
        <end position="132"/>
    </location>
</feature>
<dbReference type="GO" id="GO:0042289">
    <property type="term" value="F:MHC class II protein binding"/>
    <property type="evidence" value="ECO:0007669"/>
    <property type="project" value="InterPro"/>
</dbReference>
<evidence type="ECO:0000313" key="4">
    <source>
        <dbReference type="Proteomes" id="UP000694523"/>
    </source>
</evidence>
<dbReference type="InterPro" id="IPR036613">
    <property type="entry name" value="MHCII_invariant_trimer_sf"/>
</dbReference>
<evidence type="ECO:0000259" key="1">
    <source>
        <dbReference type="Pfam" id="PF08831"/>
    </source>
</evidence>
<keyword evidence="4" id="KW-1185">Reference proteome</keyword>
<accession>A0A8C6U8Z2</accession>
<dbReference type="Proteomes" id="UP000694523">
    <property type="component" value="Unplaced"/>
</dbReference>
<name>A0A8C6U8Z2_9GOBI</name>
<dbReference type="Pfam" id="PF08831">
    <property type="entry name" value="MHCassoc_trimer"/>
    <property type="match status" value="1"/>
</dbReference>
<sequence length="154" mass="17946">MWFKQILKQSCLKIAGITTLVCLLLSAQVFTAYMVFGQSRQIQGLEATNQKLQKQMTTRSRGKMAAKDAPPPTVEEQLRELIKVWNIFNTSSFRTNLETLKHQATETEWKSFESWMRYWLIFQMAQKAPTPTPEPGLPRCHFRTFLYHFVLLDG</sequence>
<feature type="domain" description="MHC class II-associated invariant chain/CLIP MHC II-interacting" evidence="2">
    <location>
        <begin position="12"/>
        <end position="65"/>
    </location>
</feature>
<dbReference type="GO" id="GO:0016020">
    <property type="term" value="C:membrane"/>
    <property type="evidence" value="ECO:0007669"/>
    <property type="project" value="InterPro"/>
</dbReference>
<dbReference type="GO" id="GO:0070206">
    <property type="term" value="P:protein trimerization"/>
    <property type="evidence" value="ECO:0007669"/>
    <property type="project" value="InterPro"/>
</dbReference>
<dbReference type="SUPFAM" id="SSF48305">
    <property type="entry name" value="Class II MHC-associated invariant chain ectoplasmic trimerization domain"/>
    <property type="match status" value="1"/>
</dbReference>
<dbReference type="GO" id="GO:0019882">
    <property type="term" value="P:antigen processing and presentation"/>
    <property type="evidence" value="ECO:0007669"/>
    <property type="project" value="InterPro"/>
</dbReference>
<dbReference type="Gene3D" id="1.10.870.10">
    <property type="entry name" value="MHC class II-associated invariant chain, trimerisation domain"/>
    <property type="match status" value="1"/>
</dbReference>
<dbReference type="InterPro" id="IPR015386">
    <property type="entry name" value="MHC_II-assoc_invar/CLIP_MHC-bd"/>
</dbReference>
<dbReference type="PIRSF" id="PIRSF001992">
    <property type="entry name" value="CD74_antigen"/>
    <property type="match status" value="1"/>
</dbReference>
<protein>
    <submittedName>
        <fullName evidence="3">Uncharacterized protein</fullName>
    </submittedName>
</protein>